<evidence type="ECO:0000313" key="2">
    <source>
        <dbReference type="Proteomes" id="UP000190285"/>
    </source>
</evidence>
<accession>A0A1T5IRZ9</accession>
<gene>
    <name evidence="1" type="ORF">SAMN02194393_00690</name>
</gene>
<protein>
    <submittedName>
        <fullName evidence="1">Uncharacterized protein</fullName>
    </submittedName>
</protein>
<dbReference type="RefSeq" id="WP_170917254.1">
    <property type="nucleotide sequence ID" value="NZ_FUZT01000001.1"/>
</dbReference>
<dbReference type="Proteomes" id="UP000190285">
    <property type="component" value="Unassembled WGS sequence"/>
</dbReference>
<organism evidence="1 2">
    <name type="scientific">Maledivibacter halophilus</name>
    <dbReference type="NCBI Taxonomy" id="36842"/>
    <lineage>
        <taxon>Bacteria</taxon>
        <taxon>Bacillati</taxon>
        <taxon>Bacillota</taxon>
        <taxon>Clostridia</taxon>
        <taxon>Peptostreptococcales</taxon>
        <taxon>Caminicellaceae</taxon>
        <taxon>Maledivibacter</taxon>
    </lineage>
</organism>
<reference evidence="1 2" key="1">
    <citation type="submission" date="2017-02" db="EMBL/GenBank/DDBJ databases">
        <authorList>
            <person name="Peterson S.W."/>
        </authorList>
    </citation>
    <scope>NUCLEOTIDE SEQUENCE [LARGE SCALE GENOMIC DNA]</scope>
    <source>
        <strain evidence="1 2">M1</strain>
    </source>
</reference>
<keyword evidence="2" id="KW-1185">Reference proteome</keyword>
<dbReference type="EMBL" id="FUZT01000001">
    <property type="protein sequence ID" value="SKC41964.1"/>
    <property type="molecule type" value="Genomic_DNA"/>
</dbReference>
<name>A0A1T5IRZ9_9FIRM</name>
<dbReference type="AlphaFoldDB" id="A0A1T5IRZ9"/>
<evidence type="ECO:0000313" key="1">
    <source>
        <dbReference type="EMBL" id="SKC41964.1"/>
    </source>
</evidence>
<sequence>MINKKDELRELVSLVEKFLEFADELKRNGKIDEDQYIYITKNKVEFLKDAQEKIK</sequence>
<proteinExistence type="predicted"/>